<proteinExistence type="predicted"/>
<name>A0ABV6M560_9ACTN</name>
<accession>A0ABV6M560</accession>
<evidence type="ECO:0000313" key="1">
    <source>
        <dbReference type="EMBL" id="MFC0529674.1"/>
    </source>
</evidence>
<dbReference type="RefSeq" id="WP_377252669.1">
    <property type="nucleotide sequence ID" value="NZ_JBHLUH010000037.1"/>
</dbReference>
<dbReference type="Proteomes" id="UP001589867">
    <property type="component" value="Unassembled WGS sequence"/>
</dbReference>
<comment type="caution">
    <text evidence="1">The sequence shown here is derived from an EMBL/GenBank/DDBJ whole genome shotgun (WGS) entry which is preliminary data.</text>
</comment>
<reference evidence="1 2" key="1">
    <citation type="submission" date="2024-09" db="EMBL/GenBank/DDBJ databases">
        <authorList>
            <person name="Sun Q."/>
            <person name="Mori K."/>
        </authorList>
    </citation>
    <scope>NUCLEOTIDE SEQUENCE [LARGE SCALE GENOMIC DNA]</scope>
    <source>
        <strain evidence="1 2">TBRC 3947</strain>
    </source>
</reference>
<organism evidence="1 2">
    <name type="scientific">Phytohabitans kaempferiae</name>
    <dbReference type="NCBI Taxonomy" id="1620943"/>
    <lineage>
        <taxon>Bacteria</taxon>
        <taxon>Bacillati</taxon>
        <taxon>Actinomycetota</taxon>
        <taxon>Actinomycetes</taxon>
        <taxon>Micromonosporales</taxon>
        <taxon>Micromonosporaceae</taxon>
    </lineage>
</organism>
<keyword evidence="2" id="KW-1185">Reference proteome</keyword>
<evidence type="ECO:0000313" key="2">
    <source>
        <dbReference type="Proteomes" id="UP001589867"/>
    </source>
</evidence>
<dbReference type="EMBL" id="JBHLUH010000037">
    <property type="protein sequence ID" value="MFC0529674.1"/>
    <property type="molecule type" value="Genomic_DNA"/>
</dbReference>
<sequence length="120" mass="12552">MAGLTDISGERHRRELSCLIHEAIAGGPVIDVPALCLAEASTARRSIAEHVADLVASAPPGALAVRELVRGAELDTVLTTDPTLDWAGTHAVLRARASGRPILTLCPDRYDAVAVDALPL</sequence>
<protein>
    <recommendedName>
        <fullName evidence="3">PIN domain-containing protein</fullName>
    </recommendedName>
</protein>
<gene>
    <name evidence="1" type="ORF">ACFFIA_18615</name>
</gene>
<evidence type="ECO:0008006" key="3">
    <source>
        <dbReference type="Google" id="ProtNLM"/>
    </source>
</evidence>